<gene>
    <name evidence="1" type="ORF">GCM10007111_09730</name>
</gene>
<accession>A0ABQ2D8N8</accession>
<organism evidence="1 2">
    <name type="scientific">Virgibacillus kapii</name>
    <dbReference type="NCBI Taxonomy" id="1638645"/>
    <lineage>
        <taxon>Bacteria</taxon>
        <taxon>Bacillati</taxon>
        <taxon>Bacillota</taxon>
        <taxon>Bacilli</taxon>
        <taxon>Bacillales</taxon>
        <taxon>Bacillaceae</taxon>
        <taxon>Virgibacillus</taxon>
    </lineage>
</organism>
<dbReference type="RefSeq" id="WP_188942274.1">
    <property type="nucleotide sequence ID" value="NZ_BMPN01000001.1"/>
</dbReference>
<dbReference type="EMBL" id="BMPN01000001">
    <property type="protein sequence ID" value="GGJ49629.1"/>
    <property type="molecule type" value="Genomic_DNA"/>
</dbReference>
<keyword evidence="2" id="KW-1185">Reference proteome</keyword>
<proteinExistence type="predicted"/>
<comment type="caution">
    <text evidence="1">The sequence shown here is derived from an EMBL/GenBank/DDBJ whole genome shotgun (WGS) entry which is preliminary data.</text>
</comment>
<evidence type="ECO:0008006" key="3">
    <source>
        <dbReference type="Google" id="ProtNLM"/>
    </source>
</evidence>
<sequence>MLKDDVKKQVETSCATYAGNGHCHLDRPCPFFNSNEIELSRCNYFENAVLPANEKLNARYWQSFGIAYWGELTKVCKRCENTFNPGDQKRRQYCDECRVIQRKEKRNKRMREYRKNTG</sequence>
<dbReference type="Proteomes" id="UP000634435">
    <property type="component" value="Unassembled WGS sequence"/>
</dbReference>
<evidence type="ECO:0000313" key="1">
    <source>
        <dbReference type="EMBL" id="GGJ49629.1"/>
    </source>
</evidence>
<reference evidence="2" key="1">
    <citation type="journal article" date="2019" name="Int. J. Syst. Evol. Microbiol.">
        <title>The Global Catalogue of Microorganisms (GCM) 10K type strain sequencing project: providing services to taxonomists for standard genome sequencing and annotation.</title>
        <authorList>
            <consortium name="The Broad Institute Genomics Platform"/>
            <consortium name="The Broad Institute Genome Sequencing Center for Infectious Disease"/>
            <person name="Wu L."/>
            <person name="Ma J."/>
        </authorList>
    </citation>
    <scope>NUCLEOTIDE SEQUENCE [LARGE SCALE GENOMIC DNA]</scope>
    <source>
        <strain evidence="2">JCM 30071</strain>
    </source>
</reference>
<protein>
    <recommendedName>
        <fullName evidence="3">Cysteine-rich VLP domain-containing protein</fullName>
    </recommendedName>
</protein>
<name>A0ABQ2D8N8_9BACI</name>
<evidence type="ECO:0000313" key="2">
    <source>
        <dbReference type="Proteomes" id="UP000634435"/>
    </source>
</evidence>